<dbReference type="Proteomes" id="UP000002653">
    <property type="component" value="Segment"/>
</dbReference>
<dbReference type="EMBL" id="HQ225832">
    <property type="protein sequence ID" value="ADX42536.1"/>
    <property type="molecule type" value="Genomic_DNA"/>
</dbReference>
<dbReference type="RefSeq" id="YP_007237928.1">
    <property type="nucleotide sequence ID" value="NC_019930.1"/>
</dbReference>
<evidence type="ECO:0000313" key="1">
    <source>
        <dbReference type="EMBL" id="ADX42536.1"/>
    </source>
</evidence>
<keyword evidence="2" id="KW-1185">Reference proteome</keyword>
<reference evidence="1 2" key="1">
    <citation type="journal article" date="2012" name="Virus Genes">
        <title>Isolation and complete genome sequence of a bacteriophage lysing Tetrasphaera jenkinsii, a filamentous bacteria responsible for bulking in activated sludge.</title>
        <authorList>
            <person name="Petrovski S."/>
            <person name="Tillett D."/>
            <person name="Seviour R.J."/>
        </authorList>
    </citation>
    <scope>NUCLEOTIDE SEQUENCE [LARGE SCALE GENOMIC DNA]</scope>
</reference>
<protein>
    <submittedName>
        <fullName evidence="1">Uncharacterized protein</fullName>
    </submittedName>
</protein>
<evidence type="ECO:0000313" key="2">
    <source>
        <dbReference type="Proteomes" id="UP000002653"/>
    </source>
</evidence>
<dbReference type="GeneID" id="14297442"/>
<dbReference type="KEGG" id="vg:14297442"/>
<accession>G4W948</accession>
<proteinExistence type="predicted"/>
<organism evidence="1 2">
    <name type="scientific">Tetrasphaera phage TJE1</name>
    <dbReference type="NCBI Taxonomy" id="981335"/>
    <lineage>
        <taxon>Viruses</taxon>
        <taxon>Duplodnaviria</taxon>
        <taxon>Heunggongvirae</taxon>
        <taxon>Uroviricota</taxon>
        <taxon>Caudoviricetes</taxon>
        <taxon>Tijeunavirus</taxon>
        <taxon>Tijeunavirus TJE1</taxon>
    </lineage>
</organism>
<name>G4W948_9CAUD</name>
<sequence length="93" mass="10606">MQYQQAKAKNAKQRKVLEAAKARILKAPEVDPLSGVIGQRLDDLKKQEEDMEQTIVIGRQALDMFDQYVFGEPEAKPMMRTFGPMPSFTWPGH</sequence>